<accession>A0A9X6NH18</accession>
<evidence type="ECO:0000313" key="3">
    <source>
        <dbReference type="Proteomes" id="UP000192578"/>
    </source>
</evidence>
<feature type="region of interest" description="Disordered" evidence="1">
    <location>
        <begin position="41"/>
        <end position="77"/>
    </location>
</feature>
<dbReference type="EMBL" id="MTYJ01000271">
    <property type="protein sequence ID" value="OWA52501.1"/>
    <property type="molecule type" value="Genomic_DNA"/>
</dbReference>
<proteinExistence type="predicted"/>
<comment type="caution">
    <text evidence="2">The sequence shown here is derived from an EMBL/GenBank/DDBJ whole genome shotgun (WGS) entry which is preliminary data.</text>
</comment>
<protein>
    <submittedName>
        <fullName evidence="2">Uncharacterized protein</fullName>
    </submittedName>
</protein>
<dbReference type="Proteomes" id="UP000192578">
    <property type="component" value="Unassembled WGS sequence"/>
</dbReference>
<gene>
    <name evidence="2" type="ORF">BV898_16953</name>
</gene>
<organism evidence="2 3">
    <name type="scientific">Hypsibius exemplaris</name>
    <name type="common">Freshwater tardigrade</name>
    <dbReference type="NCBI Taxonomy" id="2072580"/>
    <lineage>
        <taxon>Eukaryota</taxon>
        <taxon>Metazoa</taxon>
        <taxon>Ecdysozoa</taxon>
        <taxon>Tardigrada</taxon>
        <taxon>Eutardigrada</taxon>
        <taxon>Parachela</taxon>
        <taxon>Hypsibioidea</taxon>
        <taxon>Hypsibiidae</taxon>
        <taxon>Hypsibius</taxon>
    </lineage>
</organism>
<sequence length="77" mass="8324">MGVCQKLPEISCTKPAPLESSTTGTPSGIDCFFPQSDYLHHSGLKGTRRPLEETDRERGGGIVTFHPQGALDETVTH</sequence>
<dbReference type="AlphaFoldDB" id="A0A9X6NH18"/>
<keyword evidence="3" id="KW-1185">Reference proteome</keyword>
<name>A0A9X6NH18_HYPEX</name>
<evidence type="ECO:0000313" key="2">
    <source>
        <dbReference type="EMBL" id="OWA52501.1"/>
    </source>
</evidence>
<reference evidence="3" key="1">
    <citation type="submission" date="2017-01" db="EMBL/GenBank/DDBJ databases">
        <title>Comparative genomics of anhydrobiosis in the tardigrade Hypsibius dujardini.</title>
        <authorList>
            <person name="Yoshida Y."/>
            <person name="Koutsovoulos G."/>
            <person name="Laetsch D."/>
            <person name="Stevens L."/>
            <person name="Kumar S."/>
            <person name="Horikawa D."/>
            <person name="Ishino K."/>
            <person name="Komine S."/>
            <person name="Tomita M."/>
            <person name="Blaxter M."/>
            <person name="Arakawa K."/>
        </authorList>
    </citation>
    <scope>NUCLEOTIDE SEQUENCE [LARGE SCALE GENOMIC DNA]</scope>
    <source>
        <strain evidence="3">Z151</strain>
    </source>
</reference>
<evidence type="ECO:0000256" key="1">
    <source>
        <dbReference type="SAM" id="MobiDB-lite"/>
    </source>
</evidence>
<feature type="compositionally biased region" description="Basic and acidic residues" evidence="1">
    <location>
        <begin position="49"/>
        <end position="59"/>
    </location>
</feature>